<proteinExistence type="predicted"/>
<dbReference type="InterPro" id="IPR029069">
    <property type="entry name" value="HotDog_dom_sf"/>
</dbReference>
<name>A0A5P2VZ06_9ACTN</name>
<sequence>MIDAGLPQPVPAPDFGILMPVRVYFDDLDPFGMLHNTRYSLLVERACSMLWETMAEERLGDDEFIIFKKVEIAHEAPVHGAGFYAVQLWVTSSCTVGGEASSF</sequence>
<dbReference type="KEGG" id="snq:CP978_00265"/>
<reference evidence="1 2" key="1">
    <citation type="submission" date="2017-09" db="EMBL/GenBank/DDBJ databases">
        <title>Streptomyces genome completion.</title>
        <authorList>
            <person name="Lee N."/>
            <person name="Cho B.-K."/>
        </authorList>
    </citation>
    <scope>NUCLEOTIDE SEQUENCE [LARGE SCALE GENOMIC DNA]</scope>
    <source>
        <strain evidence="1 2">ATCC 14899</strain>
    </source>
</reference>
<dbReference type="AlphaFoldDB" id="A0A5P2VZ06"/>
<evidence type="ECO:0000313" key="2">
    <source>
        <dbReference type="Proteomes" id="UP000325763"/>
    </source>
</evidence>
<dbReference type="RefSeq" id="WP_150478099.1">
    <property type="nucleotide sequence ID" value="NZ_CP023747.1"/>
</dbReference>
<dbReference type="EMBL" id="CP023747">
    <property type="protein sequence ID" value="QEV37236.1"/>
    <property type="molecule type" value="Genomic_DNA"/>
</dbReference>
<evidence type="ECO:0000313" key="1">
    <source>
        <dbReference type="EMBL" id="QEV37236.1"/>
    </source>
</evidence>
<dbReference type="SUPFAM" id="SSF54637">
    <property type="entry name" value="Thioesterase/thiol ester dehydrase-isomerase"/>
    <property type="match status" value="1"/>
</dbReference>
<accession>A0A5P2VZ06</accession>
<gene>
    <name evidence="1" type="ORF">CP978_00265</name>
</gene>
<organism evidence="1 2">
    <name type="scientific">Streptomyces nodosus</name>
    <dbReference type="NCBI Taxonomy" id="40318"/>
    <lineage>
        <taxon>Bacteria</taxon>
        <taxon>Bacillati</taxon>
        <taxon>Actinomycetota</taxon>
        <taxon>Actinomycetes</taxon>
        <taxon>Kitasatosporales</taxon>
        <taxon>Streptomycetaceae</taxon>
        <taxon>Streptomyces</taxon>
    </lineage>
</organism>
<protein>
    <submittedName>
        <fullName evidence="1">Uncharacterized protein</fullName>
    </submittedName>
</protein>
<dbReference type="Gene3D" id="3.10.129.10">
    <property type="entry name" value="Hotdog Thioesterase"/>
    <property type="match status" value="1"/>
</dbReference>
<dbReference type="Proteomes" id="UP000325763">
    <property type="component" value="Chromosome"/>
</dbReference>